<keyword evidence="5" id="KW-0236">DNA replication inhibitor</keyword>
<feature type="compositionally biased region" description="Basic residues" evidence="10">
    <location>
        <begin position="1034"/>
        <end position="1049"/>
    </location>
</feature>
<dbReference type="Pfam" id="PF04821">
    <property type="entry name" value="TIMELESS"/>
    <property type="match status" value="1"/>
</dbReference>
<comment type="caution">
    <text evidence="12">The sequence shown here is derived from an EMBL/GenBank/DDBJ whole genome shotgun (WGS) entry which is preliminary data.</text>
</comment>
<keyword evidence="6" id="KW-0234">DNA repair</keyword>
<dbReference type="OrthoDB" id="310853at2759"/>
<comment type="subcellular location">
    <subcellularLocation>
        <location evidence="1">Nucleus</location>
    </subcellularLocation>
</comment>
<dbReference type="GO" id="GO:0000076">
    <property type="term" value="P:DNA replication checkpoint signaling"/>
    <property type="evidence" value="ECO:0007669"/>
    <property type="project" value="TreeGrafter"/>
</dbReference>
<feature type="compositionally biased region" description="Low complexity" evidence="10">
    <location>
        <begin position="1255"/>
        <end position="1269"/>
    </location>
</feature>
<accession>A0A1B7T9Z4</accession>
<evidence type="ECO:0000259" key="11">
    <source>
        <dbReference type="Pfam" id="PF04821"/>
    </source>
</evidence>
<sequence>MSDFEDFEELFAKEAEINSKQHNNINQENGDDFEDNIDQDNNINEEDEEEEYYYEDNNTKSNITESVELDEYLTRKIHHLCISLSSFINSKFDITSTTLSNLKQLKQGLQFDSKKLESHTVFIQLYKNNILIHDLIPILTLFNNSPNPSDYLNKCVIRTLEIIYKLTQKIELNEESSSKEIEEYNEVKKIQLIYKKQLLNTKLLTSFVKLLMTNCLMGEKGEKKENSSKITIFVINIIKNMLEIEPFEIILSGDKWKKLQYKQINQSSCLPKGVSNDDINIKQVVNKFNESALFPVLIKITQQLGQRKNLFSDPDDEERIYLPIMDIWYHLIKDISPDLYKEKETIIAVTKKDTELKKKIVNNTSSRHSKFGSLITIETGDNRRTQISSINNSTLTDKGMDFLDLNKKTLPRMKTPKTDDAEGWLKSSYLMALFENDSLVSLYLFNQWIDKFILSKAFANLISLITGKLKEDGDLLDDNDEVCCKYIVLLSWFIQFHFARSSENIKFAKLLPKLINMNNIGLIKLLFDMYTKFATDKEVNHCFVHAFNKLYTLILTIITTDSKSIVTYYLVIMYILKRIDLHNAMCSYTRILNNSTNICLQESGVILISYLIKFSQQIGQFQLNIESIEKDPLLKHNVHKLLKLLEFDTLKNTVDFINVNFSDQEPKLNHSFIFHHDTISTLICLLEVQSHLSYSSQKTLLKLLNLCQRNQPTALQRIDLLLQLRQLSKDTPQRARLYKHVNAFSKLYLTTLKTRFVKNPQSAPIELLFIKKNHNINDLYGDKEFLRSGELSKEFVDSYLSVRISELKEEVLERLDSLTPVEALKSKFGMIIGALMEKEKLKFIDSVLSHLKQVKTKIVEEKQDAIDFVLKDVVTEEEKEKTDGTINSVTVVIPIDKASKRDSDFRLFLKMLGYNIPKNIDQKCELPSDIDLAKLNFNITIIVTFMETPLELNGEDDVSMHSLFDRFDEKKRKKVQKKNKNSNDSGENNNRDDNFRSERYDDSDGFIISDDEGYEVNNDKQDVYFRQLIEKNVKRKPTSSKNQKKSSKKQSKDEKTIKSSKQKKKKTTIVSKALLSSSSEGDDSENEETDVIFFENELYSKLARLIHNGQLTPELEIKMNNFRDLRAKKETINETIFKELFKGNVPQPKELNSLISKFRKPTGNAQEMNNKSDSEEEEEENNEIEIDENASALQLTQIGTSEEDKVRIGRINKLREAMGKLTGAKTQKKGLLNEDDSEEEEEEDDEEREEDDSMDNNNSNENIKNNKSNTKSLFDDDSGIEGESQSDKQNSEEEEKEEEDESDEESLQPSRKKRRITITEDDEK</sequence>
<evidence type="ECO:0000256" key="10">
    <source>
        <dbReference type="SAM" id="MobiDB-lite"/>
    </source>
</evidence>
<feature type="compositionally biased region" description="Acidic residues" evidence="10">
    <location>
        <begin position="1233"/>
        <end position="1254"/>
    </location>
</feature>
<organism evidence="12 13">
    <name type="scientific">Hanseniaspora valbyensis NRRL Y-1626</name>
    <dbReference type="NCBI Taxonomy" id="766949"/>
    <lineage>
        <taxon>Eukaryota</taxon>
        <taxon>Fungi</taxon>
        <taxon>Dikarya</taxon>
        <taxon>Ascomycota</taxon>
        <taxon>Saccharomycotina</taxon>
        <taxon>Saccharomycetes</taxon>
        <taxon>Saccharomycodales</taxon>
        <taxon>Saccharomycodaceae</taxon>
        <taxon>Hanseniaspora</taxon>
    </lineage>
</organism>
<evidence type="ECO:0000256" key="3">
    <source>
        <dbReference type="ARBA" id="ARBA00021529"/>
    </source>
</evidence>
<name>A0A1B7T9Z4_9ASCO</name>
<feature type="compositionally biased region" description="Acidic residues" evidence="10">
    <location>
        <begin position="1174"/>
        <end position="1188"/>
    </location>
</feature>
<evidence type="ECO:0000256" key="8">
    <source>
        <dbReference type="ARBA" id="ARBA00023254"/>
    </source>
</evidence>
<evidence type="ECO:0000256" key="7">
    <source>
        <dbReference type="ARBA" id="ARBA00023242"/>
    </source>
</evidence>
<keyword evidence="13" id="KW-1185">Reference proteome</keyword>
<gene>
    <name evidence="12" type="ORF">HANVADRAFT_57123</name>
</gene>
<reference evidence="13" key="1">
    <citation type="journal article" date="2016" name="Proc. Natl. Acad. Sci. U.S.A.">
        <title>Comparative genomics of biotechnologically important yeasts.</title>
        <authorList>
            <person name="Riley R."/>
            <person name="Haridas S."/>
            <person name="Wolfe K.H."/>
            <person name="Lopes M.R."/>
            <person name="Hittinger C.T."/>
            <person name="Goeker M."/>
            <person name="Salamov A.A."/>
            <person name="Wisecaver J.H."/>
            <person name="Long T.M."/>
            <person name="Calvey C.H."/>
            <person name="Aerts A.L."/>
            <person name="Barry K.W."/>
            <person name="Choi C."/>
            <person name="Clum A."/>
            <person name="Coughlan A.Y."/>
            <person name="Deshpande S."/>
            <person name="Douglass A.P."/>
            <person name="Hanson S.J."/>
            <person name="Klenk H.-P."/>
            <person name="LaButti K.M."/>
            <person name="Lapidus A."/>
            <person name="Lindquist E.A."/>
            <person name="Lipzen A.M."/>
            <person name="Meier-Kolthoff J.P."/>
            <person name="Ohm R.A."/>
            <person name="Otillar R.P."/>
            <person name="Pangilinan J.L."/>
            <person name="Peng Y."/>
            <person name="Rokas A."/>
            <person name="Rosa C.A."/>
            <person name="Scheuner C."/>
            <person name="Sibirny A.A."/>
            <person name="Slot J.C."/>
            <person name="Stielow J.B."/>
            <person name="Sun H."/>
            <person name="Kurtzman C.P."/>
            <person name="Blackwell M."/>
            <person name="Grigoriev I.V."/>
            <person name="Jeffries T.W."/>
        </authorList>
    </citation>
    <scope>NUCLEOTIDE SEQUENCE [LARGE SCALE GENOMIC DNA]</scope>
    <source>
        <strain evidence="13">NRRL Y-1626</strain>
    </source>
</reference>
<evidence type="ECO:0000256" key="6">
    <source>
        <dbReference type="ARBA" id="ARBA00023204"/>
    </source>
</evidence>
<evidence type="ECO:0000313" key="12">
    <source>
        <dbReference type="EMBL" id="OBA25530.1"/>
    </source>
</evidence>
<keyword evidence="4" id="KW-0227">DNA damage</keyword>
<feature type="region of interest" description="Disordered" evidence="10">
    <location>
        <begin position="1157"/>
        <end position="1190"/>
    </location>
</feature>
<dbReference type="GO" id="GO:0043111">
    <property type="term" value="P:replication fork arrest"/>
    <property type="evidence" value="ECO:0007669"/>
    <property type="project" value="TreeGrafter"/>
</dbReference>
<dbReference type="GO" id="GO:0006281">
    <property type="term" value="P:DNA repair"/>
    <property type="evidence" value="ECO:0007669"/>
    <property type="project" value="UniProtKB-KW"/>
</dbReference>
<feature type="region of interest" description="Disordered" evidence="10">
    <location>
        <begin position="1222"/>
        <end position="1324"/>
    </location>
</feature>
<feature type="compositionally biased region" description="Basic residues" evidence="10">
    <location>
        <begin position="971"/>
        <end position="980"/>
    </location>
</feature>
<dbReference type="PANTHER" id="PTHR22940">
    <property type="entry name" value="TIMEOUT/TIMELESS-2"/>
    <property type="match status" value="1"/>
</dbReference>
<dbReference type="GO" id="GO:0003677">
    <property type="term" value="F:DNA binding"/>
    <property type="evidence" value="ECO:0007669"/>
    <property type="project" value="TreeGrafter"/>
</dbReference>
<evidence type="ECO:0000313" key="13">
    <source>
        <dbReference type="Proteomes" id="UP000092321"/>
    </source>
</evidence>
<evidence type="ECO:0000256" key="5">
    <source>
        <dbReference type="ARBA" id="ARBA00022880"/>
    </source>
</evidence>
<keyword evidence="7" id="KW-0539">Nucleus</keyword>
<dbReference type="InterPro" id="IPR044998">
    <property type="entry name" value="Timeless"/>
</dbReference>
<dbReference type="EMBL" id="LXPE01000078">
    <property type="protein sequence ID" value="OBA25530.1"/>
    <property type="molecule type" value="Genomic_DNA"/>
</dbReference>
<evidence type="ECO:0000256" key="2">
    <source>
        <dbReference type="ARBA" id="ARBA00008174"/>
    </source>
</evidence>
<feature type="compositionally biased region" description="Basic and acidic residues" evidence="10">
    <location>
        <begin position="989"/>
        <end position="998"/>
    </location>
</feature>
<feature type="compositionally biased region" description="Acidic residues" evidence="10">
    <location>
        <begin position="1292"/>
        <end position="1306"/>
    </location>
</feature>
<protein>
    <recommendedName>
        <fullName evidence="3">Topoisomerase 1-associated factor 1</fullName>
    </recommendedName>
</protein>
<evidence type="ECO:0000256" key="4">
    <source>
        <dbReference type="ARBA" id="ARBA00022763"/>
    </source>
</evidence>
<evidence type="ECO:0000256" key="1">
    <source>
        <dbReference type="ARBA" id="ARBA00004123"/>
    </source>
</evidence>
<comment type="similarity">
    <text evidence="2">Belongs to the timeless family.</text>
</comment>
<proteinExistence type="inferred from homology"/>
<dbReference type="InterPro" id="IPR006906">
    <property type="entry name" value="Timeless_N"/>
</dbReference>
<keyword evidence="8" id="KW-0469">Meiosis</keyword>
<keyword evidence="9" id="KW-0131">Cell cycle</keyword>
<dbReference type="Proteomes" id="UP000092321">
    <property type="component" value="Unassembled WGS sequence"/>
</dbReference>
<dbReference type="PANTHER" id="PTHR22940:SF4">
    <property type="entry name" value="PROTEIN TIMELESS HOMOLOG"/>
    <property type="match status" value="1"/>
</dbReference>
<feature type="region of interest" description="Disordered" evidence="10">
    <location>
        <begin position="16"/>
        <end position="42"/>
    </location>
</feature>
<feature type="region of interest" description="Disordered" evidence="10">
    <location>
        <begin position="970"/>
        <end position="998"/>
    </location>
</feature>
<feature type="domain" description="Timeless N-terminal" evidence="11">
    <location>
        <begin position="96"/>
        <end position="377"/>
    </location>
</feature>
<dbReference type="GO" id="GO:0051321">
    <property type="term" value="P:meiotic cell cycle"/>
    <property type="evidence" value="ECO:0007669"/>
    <property type="project" value="UniProtKB-KW"/>
</dbReference>
<dbReference type="GO" id="GO:0031298">
    <property type="term" value="C:replication fork protection complex"/>
    <property type="evidence" value="ECO:0007669"/>
    <property type="project" value="TreeGrafter"/>
</dbReference>
<evidence type="ECO:0000256" key="9">
    <source>
        <dbReference type="ARBA" id="ARBA00023306"/>
    </source>
</evidence>
<feature type="compositionally biased region" description="Acidic residues" evidence="10">
    <location>
        <begin position="29"/>
        <end position="42"/>
    </location>
</feature>
<feature type="region of interest" description="Disordered" evidence="10">
    <location>
        <begin position="1034"/>
        <end position="1063"/>
    </location>
</feature>